<dbReference type="OMA" id="YQYLTHV"/>
<dbReference type="EMBL" id="NRDI02000019">
    <property type="protein sequence ID" value="KAI1509723.1"/>
    <property type="molecule type" value="Genomic_DNA"/>
</dbReference>
<accession>A0A922N4V5</accession>
<name>A0A922N4V5_9PLEO</name>
<dbReference type="OrthoDB" id="3688995at2759"/>
<organism evidence="2 3">
    <name type="scientific">Pyrenophora tritici-repentis</name>
    <dbReference type="NCBI Taxonomy" id="45151"/>
    <lineage>
        <taxon>Eukaryota</taxon>
        <taxon>Fungi</taxon>
        <taxon>Dikarya</taxon>
        <taxon>Ascomycota</taxon>
        <taxon>Pezizomycotina</taxon>
        <taxon>Dothideomycetes</taxon>
        <taxon>Pleosporomycetidae</taxon>
        <taxon>Pleosporales</taxon>
        <taxon>Pleosporineae</taxon>
        <taxon>Pleosporaceae</taxon>
        <taxon>Pyrenophora</taxon>
    </lineage>
</organism>
<evidence type="ECO:0000313" key="3">
    <source>
        <dbReference type="Proteomes" id="UP000249757"/>
    </source>
</evidence>
<feature type="compositionally biased region" description="Acidic residues" evidence="1">
    <location>
        <begin position="155"/>
        <end position="168"/>
    </location>
</feature>
<dbReference type="AlphaFoldDB" id="A0A922N4V5"/>
<evidence type="ECO:0000256" key="1">
    <source>
        <dbReference type="SAM" id="MobiDB-lite"/>
    </source>
</evidence>
<dbReference type="Proteomes" id="UP000249757">
    <property type="component" value="Unassembled WGS sequence"/>
</dbReference>
<feature type="region of interest" description="Disordered" evidence="1">
    <location>
        <begin position="114"/>
        <end position="178"/>
    </location>
</feature>
<keyword evidence="3" id="KW-1185">Reference proteome</keyword>
<protein>
    <submittedName>
        <fullName evidence="2">Uncharacterized protein</fullName>
    </submittedName>
</protein>
<comment type="caution">
    <text evidence="2">The sequence shown here is derived from an EMBL/GenBank/DDBJ whole genome shotgun (WGS) entry which is preliminary data.</text>
</comment>
<evidence type="ECO:0000313" key="2">
    <source>
        <dbReference type="EMBL" id="KAI1509723.1"/>
    </source>
</evidence>
<proteinExistence type="predicted"/>
<gene>
    <name evidence="2" type="ORF">Ptr86124_011309</name>
</gene>
<sequence>MAPPRRTRSSPSITSLINTITRNWKLKFVHECLPKALWPNKQSEARQWGTAILTLLSQISAIPSATITDFRSKVRSAIKTRQERNGSIASSVRWVKAPDLKMVLSRYTEEAAAEPAEPVIQPKETTTTTITNKLPTRTRRGGPVPKTPKTPAMETGDDGDDEEEDEEVPSSQPLAGGKYQYLTHVRPVKVDLNPSASVARKPLVSRPALRGRKRTRGNAVEEKENSIMIPEIVTMKIPQPELVHCDPDPRLPDDTGFLSDLDAASTALATRKKKRAKRLSRLQVQRVRVPHWQRDPVPTPLEAATSAIMEEGVNRVDVPHECLDLAGLPEIPEGATVTERMMMEELRLRMEKRVWRIRVLRMREREGRGDEVVGRGEIEAEVDEEADGEIDVDGQVEEVEDDVDVDADGDVVMQGRVLRTRKGR</sequence>
<reference evidence="3" key="1">
    <citation type="journal article" date="2022" name="Microb. Genom.">
        <title>A global pangenome for the wheat fungal pathogen Pyrenophora tritici-repentis and prediction of effector protein structural homology.</title>
        <authorList>
            <person name="Moolhuijzen P.M."/>
            <person name="See P.T."/>
            <person name="Shi G."/>
            <person name="Powell H.R."/>
            <person name="Cockram J."/>
            <person name="Jorgensen L.N."/>
            <person name="Benslimane H."/>
            <person name="Strelkov S.E."/>
            <person name="Turner J."/>
            <person name="Liu Z."/>
            <person name="Moffat C.S."/>
        </authorList>
    </citation>
    <scope>NUCLEOTIDE SEQUENCE [LARGE SCALE GENOMIC DNA]</scope>
</reference>
<feature type="compositionally biased region" description="Low complexity" evidence="1">
    <location>
        <begin position="125"/>
        <end position="135"/>
    </location>
</feature>